<dbReference type="InterPro" id="IPR036388">
    <property type="entry name" value="WH-like_DNA-bd_sf"/>
</dbReference>
<keyword evidence="2" id="KW-1185">Reference proteome</keyword>
<gene>
    <name evidence="1" type="ORF">MPRM_10740</name>
</gene>
<dbReference type="RefSeq" id="WP_085268757.1">
    <property type="nucleotide sequence ID" value="NZ_AP022614.1"/>
</dbReference>
<organism evidence="1 2">
    <name type="scientific">Mycobacterium parmense</name>
    <dbReference type="NCBI Taxonomy" id="185642"/>
    <lineage>
        <taxon>Bacteria</taxon>
        <taxon>Bacillati</taxon>
        <taxon>Actinomycetota</taxon>
        <taxon>Actinomycetes</taxon>
        <taxon>Mycobacteriales</taxon>
        <taxon>Mycobacteriaceae</taxon>
        <taxon>Mycobacterium</taxon>
        <taxon>Mycobacterium simiae complex</taxon>
    </lineage>
</organism>
<dbReference type="InterPro" id="IPR002577">
    <property type="entry name" value="HTH_HxlR"/>
</dbReference>
<dbReference type="PANTHER" id="PTHR33204">
    <property type="entry name" value="TRANSCRIPTIONAL REGULATOR, MARR FAMILY"/>
    <property type="match status" value="1"/>
</dbReference>
<dbReference type="Pfam" id="PF01638">
    <property type="entry name" value="HxlR"/>
    <property type="match status" value="1"/>
</dbReference>
<dbReference type="InterPro" id="IPR036390">
    <property type="entry name" value="WH_DNA-bd_sf"/>
</dbReference>
<name>A0A7I7YS38_9MYCO</name>
<dbReference type="PROSITE" id="PS51118">
    <property type="entry name" value="HTH_HXLR"/>
    <property type="match status" value="1"/>
</dbReference>
<dbReference type="EMBL" id="AP022614">
    <property type="protein sequence ID" value="BBZ43793.1"/>
    <property type="molecule type" value="Genomic_DNA"/>
</dbReference>
<accession>A0A7I7YS38</accession>
<sequence>MRYGDLDREPCSILRPLGLLGDRWTLVLLRQAFAGARRFEDFHDHLGLSRSLLTERLGRLVDTGIFERRAYRDARRTRHEYRLTEKGMDLYPVLMALRAWGDKYMAPDGPFALYLHSGCGGRSTVHLGCDRCGRELTARDVELESGPGLRALLAEEA</sequence>
<proteinExistence type="predicted"/>
<evidence type="ECO:0000313" key="2">
    <source>
        <dbReference type="Proteomes" id="UP000467105"/>
    </source>
</evidence>
<evidence type="ECO:0000313" key="1">
    <source>
        <dbReference type="EMBL" id="BBZ43793.1"/>
    </source>
</evidence>
<dbReference type="Gene3D" id="1.10.10.10">
    <property type="entry name" value="Winged helix-like DNA-binding domain superfamily/Winged helix DNA-binding domain"/>
    <property type="match status" value="1"/>
</dbReference>
<dbReference type="AlphaFoldDB" id="A0A7I7YS38"/>
<dbReference type="PANTHER" id="PTHR33204:SF36">
    <property type="entry name" value="TRANSCRIPTIONAL REGULATORY PROTEIN"/>
    <property type="match status" value="1"/>
</dbReference>
<dbReference type="OrthoDB" id="5183359at2"/>
<protein>
    <submittedName>
        <fullName evidence="1">Transcriptional regulator</fullName>
    </submittedName>
</protein>
<reference evidence="1 2" key="1">
    <citation type="journal article" date="2019" name="Emerg. Microbes Infect.">
        <title>Comprehensive subspecies identification of 175 nontuberculous mycobacteria species based on 7547 genomic profiles.</title>
        <authorList>
            <person name="Matsumoto Y."/>
            <person name="Kinjo T."/>
            <person name="Motooka D."/>
            <person name="Nabeya D."/>
            <person name="Jung N."/>
            <person name="Uechi K."/>
            <person name="Horii T."/>
            <person name="Iida T."/>
            <person name="Fujita J."/>
            <person name="Nakamura S."/>
        </authorList>
    </citation>
    <scope>NUCLEOTIDE SEQUENCE [LARGE SCALE GENOMIC DNA]</scope>
    <source>
        <strain evidence="1 2">JCM 14742</strain>
    </source>
</reference>
<dbReference type="SUPFAM" id="SSF46785">
    <property type="entry name" value="Winged helix' DNA-binding domain"/>
    <property type="match status" value="1"/>
</dbReference>
<dbReference type="Proteomes" id="UP000467105">
    <property type="component" value="Chromosome"/>
</dbReference>